<comment type="function">
    <text evidence="9">Catalyzes the conversion of GTP to 2,5-diamino-6-ribosylamino-4(3H)-pyrimidinone 5'-phosphate (DARP), formate and pyrophosphate.</text>
</comment>
<feature type="active site" description="Nucleophile" evidence="9">
    <location>
        <position position="139"/>
    </location>
</feature>
<feature type="binding site" evidence="9">
    <location>
        <begin position="103"/>
        <end position="105"/>
    </location>
    <ligand>
        <name>GTP</name>
        <dbReference type="ChEBI" id="CHEBI:37565"/>
    </ligand>
</feature>
<keyword evidence="7 9" id="KW-0342">GTP-binding</keyword>
<dbReference type="GO" id="GO:0009231">
    <property type="term" value="P:riboflavin biosynthetic process"/>
    <property type="evidence" value="ECO:0007669"/>
    <property type="project" value="UniProtKB-UniRule"/>
</dbReference>
<dbReference type="GO" id="GO:0005525">
    <property type="term" value="F:GTP binding"/>
    <property type="evidence" value="ECO:0007669"/>
    <property type="project" value="UniProtKB-KW"/>
</dbReference>
<keyword evidence="4 9" id="KW-0547">Nucleotide-binding</keyword>
<dbReference type="RefSeq" id="WP_085277531.1">
    <property type="nucleotide sequence ID" value="NZ_FXAG01000023.1"/>
</dbReference>
<keyword evidence="5 9" id="KW-0378">Hydrolase</keyword>
<evidence type="ECO:0000256" key="4">
    <source>
        <dbReference type="ARBA" id="ARBA00022741"/>
    </source>
</evidence>
<accession>A0A1Y6C771</accession>
<reference evidence="12" key="1">
    <citation type="submission" date="2017-04" db="EMBL/GenBank/DDBJ databases">
        <authorList>
            <person name="Varghese N."/>
            <person name="Submissions S."/>
        </authorList>
    </citation>
    <scope>NUCLEOTIDE SEQUENCE [LARGE SCALE GENOMIC DNA]</scope>
    <source>
        <strain evidence="12">DSM 22618</strain>
    </source>
</reference>
<dbReference type="FunFam" id="3.40.50.10990:FF:000002">
    <property type="entry name" value="GTP cyclohydrolase-2"/>
    <property type="match status" value="1"/>
</dbReference>
<comment type="similarity">
    <text evidence="9">Belongs to the GTP cyclohydrolase II family.</text>
</comment>
<feature type="active site" description="Proton acceptor" evidence="9">
    <location>
        <position position="137"/>
    </location>
</feature>
<feature type="binding site" evidence="9">
    <location>
        <position position="160"/>
    </location>
    <ligand>
        <name>GTP</name>
        <dbReference type="ChEBI" id="CHEBI:37565"/>
    </ligand>
</feature>
<dbReference type="GO" id="GO:0008270">
    <property type="term" value="F:zinc ion binding"/>
    <property type="evidence" value="ECO:0007669"/>
    <property type="project" value="UniProtKB-UniRule"/>
</dbReference>
<comment type="catalytic activity">
    <reaction evidence="8 9">
        <text>GTP + 4 H2O = 2,5-diamino-6-hydroxy-4-(5-phosphoribosylamino)-pyrimidine + formate + 2 phosphate + 3 H(+)</text>
        <dbReference type="Rhea" id="RHEA:23704"/>
        <dbReference type="ChEBI" id="CHEBI:15377"/>
        <dbReference type="ChEBI" id="CHEBI:15378"/>
        <dbReference type="ChEBI" id="CHEBI:15740"/>
        <dbReference type="ChEBI" id="CHEBI:37565"/>
        <dbReference type="ChEBI" id="CHEBI:43474"/>
        <dbReference type="ChEBI" id="CHEBI:58614"/>
        <dbReference type="EC" id="3.5.4.25"/>
    </reaction>
</comment>
<dbReference type="InterPro" id="IPR036144">
    <property type="entry name" value="RibA-like_sf"/>
</dbReference>
<protein>
    <recommendedName>
        <fullName evidence="9">GTP cyclohydrolase-2</fullName>
        <ecNumber evidence="9">3.5.4.25</ecNumber>
    </recommendedName>
    <alternativeName>
        <fullName evidence="9">GTP cyclohydrolase II</fullName>
    </alternativeName>
</protein>
<evidence type="ECO:0000313" key="12">
    <source>
        <dbReference type="Proteomes" id="UP000192920"/>
    </source>
</evidence>
<keyword evidence="12" id="KW-1185">Reference proteome</keyword>
<feature type="binding site" evidence="9">
    <location>
        <position position="125"/>
    </location>
    <ligand>
        <name>GTP</name>
        <dbReference type="ChEBI" id="CHEBI:37565"/>
    </ligand>
</feature>
<keyword evidence="2 9" id="KW-0686">Riboflavin biosynthesis</keyword>
<dbReference type="UniPathway" id="UPA00275">
    <property type="reaction ID" value="UER00400"/>
</dbReference>
<dbReference type="AlphaFoldDB" id="A0A1Y6C771"/>
<dbReference type="Pfam" id="PF00925">
    <property type="entry name" value="GTP_cyclohydro2"/>
    <property type="match status" value="1"/>
</dbReference>
<proteinExistence type="inferred from homology"/>
<evidence type="ECO:0000259" key="10">
    <source>
        <dbReference type="Pfam" id="PF00925"/>
    </source>
</evidence>
<dbReference type="HAMAP" id="MF_00179">
    <property type="entry name" value="RibA"/>
    <property type="match status" value="1"/>
</dbReference>
<dbReference type="SUPFAM" id="SSF142695">
    <property type="entry name" value="RibA-like"/>
    <property type="match status" value="1"/>
</dbReference>
<feature type="domain" description="GTP cyclohydrolase II" evidence="10">
    <location>
        <begin position="17"/>
        <end position="181"/>
    </location>
</feature>
<dbReference type="STRING" id="1123014.SAMN02745746_03443"/>
<keyword evidence="3 9" id="KW-0479">Metal-binding</keyword>
<comment type="cofactor">
    <cofactor evidence="9">
        <name>Zn(2+)</name>
        <dbReference type="ChEBI" id="CHEBI:29105"/>
    </cofactor>
    <text evidence="9">Binds 1 zinc ion per subunit.</text>
</comment>
<dbReference type="InterPro" id="IPR000926">
    <property type="entry name" value="RibA"/>
</dbReference>
<evidence type="ECO:0000256" key="1">
    <source>
        <dbReference type="ARBA" id="ARBA00004853"/>
    </source>
</evidence>
<name>A0A1Y6C771_9NEIS</name>
<dbReference type="PANTHER" id="PTHR21327">
    <property type="entry name" value="GTP CYCLOHYDROLASE II-RELATED"/>
    <property type="match status" value="1"/>
</dbReference>
<dbReference type="GO" id="GO:0005829">
    <property type="term" value="C:cytosol"/>
    <property type="evidence" value="ECO:0007669"/>
    <property type="project" value="TreeGrafter"/>
</dbReference>
<feature type="binding site" evidence="9">
    <location>
        <position position="81"/>
    </location>
    <ligand>
        <name>GTP</name>
        <dbReference type="ChEBI" id="CHEBI:37565"/>
    </ligand>
</feature>
<feature type="binding site" evidence="9">
    <location>
        <position position="78"/>
    </location>
    <ligand>
        <name>Zn(2+)</name>
        <dbReference type="ChEBI" id="CHEBI:29105"/>
        <note>catalytic</note>
    </ligand>
</feature>
<dbReference type="NCBIfam" id="TIGR00505">
    <property type="entry name" value="ribA"/>
    <property type="match status" value="1"/>
</dbReference>
<keyword evidence="6 9" id="KW-0862">Zinc</keyword>
<dbReference type="Gene3D" id="3.40.50.10990">
    <property type="entry name" value="GTP cyclohydrolase II"/>
    <property type="match status" value="1"/>
</dbReference>
<dbReference type="PANTHER" id="PTHR21327:SF18">
    <property type="entry name" value="3,4-DIHYDROXY-2-BUTANONE 4-PHOSPHATE SYNTHASE"/>
    <property type="match status" value="1"/>
</dbReference>
<evidence type="ECO:0000256" key="7">
    <source>
        <dbReference type="ARBA" id="ARBA00023134"/>
    </source>
</evidence>
<evidence type="ECO:0000256" key="5">
    <source>
        <dbReference type="ARBA" id="ARBA00022801"/>
    </source>
</evidence>
<feature type="binding site" evidence="9">
    <location>
        <position position="76"/>
    </location>
    <ligand>
        <name>Zn(2+)</name>
        <dbReference type="ChEBI" id="CHEBI:29105"/>
        <note>catalytic</note>
    </ligand>
</feature>
<evidence type="ECO:0000256" key="3">
    <source>
        <dbReference type="ARBA" id="ARBA00022723"/>
    </source>
</evidence>
<evidence type="ECO:0000313" key="11">
    <source>
        <dbReference type="EMBL" id="SMF46712.1"/>
    </source>
</evidence>
<evidence type="ECO:0000256" key="6">
    <source>
        <dbReference type="ARBA" id="ARBA00022833"/>
    </source>
</evidence>
<dbReference type="NCBIfam" id="NF001591">
    <property type="entry name" value="PRK00393.1"/>
    <property type="match status" value="1"/>
</dbReference>
<feature type="binding site" evidence="9">
    <location>
        <begin position="60"/>
        <end position="64"/>
    </location>
    <ligand>
        <name>GTP</name>
        <dbReference type="ChEBI" id="CHEBI:37565"/>
    </ligand>
</feature>
<dbReference type="EMBL" id="FXAG01000023">
    <property type="protein sequence ID" value="SMF46712.1"/>
    <property type="molecule type" value="Genomic_DNA"/>
</dbReference>
<evidence type="ECO:0000256" key="2">
    <source>
        <dbReference type="ARBA" id="ARBA00022619"/>
    </source>
</evidence>
<organism evidence="11 12">
    <name type="scientific">Pseudogulbenkiania subflava DSM 22618</name>
    <dbReference type="NCBI Taxonomy" id="1123014"/>
    <lineage>
        <taxon>Bacteria</taxon>
        <taxon>Pseudomonadati</taxon>
        <taxon>Pseudomonadota</taxon>
        <taxon>Betaproteobacteria</taxon>
        <taxon>Neisseriales</taxon>
        <taxon>Chromobacteriaceae</taxon>
        <taxon>Pseudogulbenkiania</taxon>
    </lineage>
</organism>
<dbReference type="GO" id="GO:0003935">
    <property type="term" value="F:GTP cyclohydrolase II activity"/>
    <property type="evidence" value="ECO:0007669"/>
    <property type="project" value="UniProtKB-UniRule"/>
</dbReference>
<feature type="binding site" evidence="9">
    <location>
        <position position="165"/>
    </location>
    <ligand>
        <name>GTP</name>
        <dbReference type="ChEBI" id="CHEBI:37565"/>
    </ligand>
</feature>
<gene>
    <name evidence="9" type="primary">ribA</name>
    <name evidence="11" type="ORF">SAMN02745746_03443</name>
</gene>
<comment type="pathway">
    <text evidence="1 9">Cofactor biosynthesis; riboflavin biosynthesis; 5-amino-6-(D-ribitylamino)uracil from GTP: step 1/4.</text>
</comment>
<feature type="binding site" evidence="9">
    <location>
        <position position="65"/>
    </location>
    <ligand>
        <name>Zn(2+)</name>
        <dbReference type="ChEBI" id="CHEBI:29105"/>
        <note>catalytic</note>
    </ligand>
</feature>
<evidence type="ECO:0000256" key="8">
    <source>
        <dbReference type="ARBA" id="ARBA00049295"/>
    </source>
</evidence>
<dbReference type="InterPro" id="IPR032677">
    <property type="entry name" value="GTP_cyclohydro_II"/>
</dbReference>
<evidence type="ECO:0000256" key="9">
    <source>
        <dbReference type="HAMAP-Rule" id="MF_00179"/>
    </source>
</evidence>
<dbReference type="EC" id="3.5.4.25" evidence="9"/>
<dbReference type="Proteomes" id="UP000192920">
    <property type="component" value="Unassembled WGS sequence"/>
</dbReference>
<dbReference type="CDD" id="cd00641">
    <property type="entry name" value="GTP_cyclohydro2"/>
    <property type="match status" value="1"/>
</dbReference>
<sequence>MSIEASAPPQLAAVAHVASCRLPTPWGEFTMHGFEEVAGTREHVALTMGDIADGEPVLARLHSECLTGDGLFSLRCDCGFQLQAALEAIAREGRGALLYLRQEGRGIGLINKIRAYRLQDGGADTVEANEQLGFPADMRDFGIARDMLDELGIGRVRLMTNNPRKLQTLRDAGIEIVERVPLMVGRNPHNDGYLDTKAAKLGHLFHGL</sequence>